<reference evidence="12 13" key="1">
    <citation type="submission" date="2019-12" db="EMBL/GenBank/DDBJ databases">
        <authorList>
            <person name="Scholz U."/>
            <person name="Mascher M."/>
            <person name="Fiebig A."/>
        </authorList>
    </citation>
    <scope>NUCLEOTIDE SEQUENCE</scope>
</reference>
<keyword evidence="13" id="KW-1185">Reference proteome</keyword>
<dbReference type="InterPro" id="IPR001715">
    <property type="entry name" value="CH_dom"/>
</dbReference>
<dbReference type="Gene3D" id="3.40.850.10">
    <property type="entry name" value="Kinesin motor domain"/>
    <property type="match status" value="1"/>
</dbReference>
<comment type="similarity">
    <text evidence="1">Belongs to the TRAFAC class myosin-kinesin ATPase superfamily. Kinesin family. KIN-14 subfamily.</text>
</comment>
<evidence type="ECO:0000256" key="4">
    <source>
        <dbReference type="ARBA" id="ARBA00022840"/>
    </source>
</evidence>
<dbReference type="PANTHER" id="PTHR47972:SF4">
    <property type="entry name" value="KINESIN-LIKE PROTEIN KIN-14L"/>
    <property type="match status" value="1"/>
</dbReference>
<evidence type="ECO:0000259" key="11">
    <source>
        <dbReference type="PROSITE" id="PS50067"/>
    </source>
</evidence>
<keyword evidence="4 7" id="KW-0067">ATP-binding</keyword>
<dbReference type="PANTHER" id="PTHR47972">
    <property type="entry name" value="KINESIN-LIKE PROTEIN KLP-3"/>
    <property type="match status" value="1"/>
</dbReference>
<evidence type="ECO:0000256" key="3">
    <source>
        <dbReference type="ARBA" id="ARBA00022741"/>
    </source>
</evidence>
<feature type="domain" description="Calponin-homology (CH)" evidence="10">
    <location>
        <begin position="24"/>
        <end position="146"/>
    </location>
</feature>
<feature type="region of interest" description="Disordered" evidence="9">
    <location>
        <begin position="859"/>
        <end position="908"/>
    </location>
</feature>
<organism evidence="12">
    <name type="scientific">Spirodela intermedia</name>
    <name type="common">Intermediate duckweed</name>
    <dbReference type="NCBI Taxonomy" id="51605"/>
    <lineage>
        <taxon>Eukaryota</taxon>
        <taxon>Viridiplantae</taxon>
        <taxon>Streptophyta</taxon>
        <taxon>Embryophyta</taxon>
        <taxon>Tracheophyta</taxon>
        <taxon>Spermatophyta</taxon>
        <taxon>Magnoliopsida</taxon>
        <taxon>Liliopsida</taxon>
        <taxon>Araceae</taxon>
        <taxon>Lemnoideae</taxon>
        <taxon>Spirodela</taxon>
    </lineage>
</organism>
<dbReference type="InterPro" id="IPR001752">
    <property type="entry name" value="Kinesin_motor_dom"/>
</dbReference>
<dbReference type="InterPro" id="IPR019821">
    <property type="entry name" value="Kinesin_motor_CS"/>
</dbReference>
<dbReference type="FunFam" id="3.40.850.10:FF:000044">
    <property type="entry name" value="p-loop containing nucleoside triphosphate hydrolases superfamily protein"/>
    <property type="match status" value="1"/>
</dbReference>
<dbReference type="SMART" id="SM00033">
    <property type="entry name" value="CH"/>
    <property type="match status" value="1"/>
</dbReference>
<dbReference type="SMART" id="SM00129">
    <property type="entry name" value="KISc"/>
    <property type="match status" value="1"/>
</dbReference>
<dbReference type="InterPro" id="IPR036872">
    <property type="entry name" value="CH_dom_sf"/>
</dbReference>
<sequence length="908" mass="100321">MEDPCGIVRFRDNRVASRKAEEAGLRRYRAAGWLEGMVGPLEIPPQPSEAEFVSCLRNGLVLCNLINKIQPGAVPRVINNHSHRLTLEAQPPPAYQYFENIRNFLVAVGELKLPAFEASDLERDTLESGSTSKIVDCILSLKSFHEWKMYSGGNGSCKFPKSPVALNSSGNFFHTLLPQGLSSADVWACPLVPRTRRQTTKVTNIYPRISMPLLIKTLCERVFSSKENIDQNILASLLSGVSVRFWSSPFAEIMSSSLQGHQVHCSWCLGNVDCNHGQILEAQEKELGGMKVLLSKMRTDVLSFHSQLQSDLTLLGSQVQGLSVSALGYSRAMKENRSLYNMLQDLKGSIRVYCRIRPGFDSEVESSIEFTGDDGSLRIADPSKPKDPQKIFQFNKVFGGTATQEEVYRDTQPLIRSVMDGYNVCIFAYGQTGSGKTHTMFGRSDACGADLGINYRALNDLFEISCSRSDAIKYEVRVQMVEIYNDQVRDLLGTIQIRSCSGNGGLSLPDAALHAVKYPEDVRRLMRLGESNRVLCSTAINQRSSRSHSVLTVHVHGEEISGGAIYGRLHLVDLAGSERVDKSEVTGERLKEAQHINRSLSCLGDVMAALGQKNSHVPYRNCKLTQLLQDSLGGQAKTLMFAHVSPEADSYEETISTLRFAQRVSRVELGSATRNRESNEVRKLREQVEDLKKAMAAGRRGDVQRSEATPPCAGQMSSGNRQAADETPNLASKSLTKQTPLRSRRLSLEGGLSHGRNPLPQARVSEVSSNFPSRVHRRRRVNAPSRRSLFLVSESNPKTGERIQIDAASEDARVLQKYGGGETLEADGGLSWGQPRSRVKDVGSRGSQIRKSLQTFGRLINGDNRSQPSDPGARASRRSSLGEIQCRRRPVSSRRQSVGRCLCHPPDS</sequence>
<feature type="region of interest" description="Disordered" evidence="9">
    <location>
        <begin position="694"/>
        <end position="780"/>
    </location>
</feature>
<evidence type="ECO:0000313" key="12">
    <source>
        <dbReference type="EMBL" id="CAA2631777.1"/>
    </source>
</evidence>
<dbReference type="GO" id="GO:0005524">
    <property type="term" value="F:ATP binding"/>
    <property type="evidence" value="ECO:0007669"/>
    <property type="project" value="UniProtKB-UniRule"/>
</dbReference>
<dbReference type="Gene3D" id="1.10.418.10">
    <property type="entry name" value="Calponin-like domain"/>
    <property type="match status" value="1"/>
</dbReference>
<dbReference type="EMBL" id="CACRZD030000014">
    <property type="protein sequence ID" value="CAA6671020.1"/>
    <property type="molecule type" value="Genomic_DNA"/>
</dbReference>
<dbReference type="GO" id="GO:0008017">
    <property type="term" value="F:microtubule binding"/>
    <property type="evidence" value="ECO:0007669"/>
    <property type="project" value="InterPro"/>
</dbReference>
<dbReference type="CDD" id="cd21203">
    <property type="entry name" value="CH_AtKIN14-like"/>
    <property type="match status" value="1"/>
</dbReference>
<evidence type="ECO:0000256" key="9">
    <source>
        <dbReference type="SAM" id="MobiDB-lite"/>
    </source>
</evidence>
<protein>
    <recommendedName>
        <fullName evidence="8">Kinesin-like protein</fullName>
    </recommendedName>
</protein>
<evidence type="ECO:0000256" key="6">
    <source>
        <dbReference type="ARBA" id="ARBA00023175"/>
    </source>
</evidence>
<dbReference type="PROSITE" id="PS50067">
    <property type="entry name" value="KINESIN_MOTOR_2"/>
    <property type="match status" value="1"/>
</dbReference>
<proteinExistence type="inferred from homology"/>
<evidence type="ECO:0000256" key="1">
    <source>
        <dbReference type="ARBA" id="ARBA00010899"/>
    </source>
</evidence>
<dbReference type="InterPro" id="IPR027417">
    <property type="entry name" value="P-loop_NTPase"/>
</dbReference>
<dbReference type="PRINTS" id="PR00380">
    <property type="entry name" value="KINESINHEAVY"/>
</dbReference>
<evidence type="ECO:0000256" key="5">
    <source>
        <dbReference type="ARBA" id="ARBA00023054"/>
    </source>
</evidence>
<dbReference type="PROSITE" id="PS50021">
    <property type="entry name" value="CH"/>
    <property type="match status" value="1"/>
</dbReference>
<dbReference type="Pfam" id="PF00307">
    <property type="entry name" value="CH"/>
    <property type="match status" value="1"/>
</dbReference>
<feature type="region of interest" description="Disordered" evidence="9">
    <location>
        <begin position="823"/>
        <end position="847"/>
    </location>
</feature>
<evidence type="ECO:0000259" key="10">
    <source>
        <dbReference type="PROSITE" id="PS50021"/>
    </source>
</evidence>
<dbReference type="SUPFAM" id="SSF52540">
    <property type="entry name" value="P-loop containing nucleoside triphosphate hydrolases"/>
    <property type="match status" value="1"/>
</dbReference>
<feature type="compositionally biased region" description="Polar residues" evidence="9">
    <location>
        <begin position="729"/>
        <end position="740"/>
    </location>
</feature>
<evidence type="ECO:0000256" key="7">
    <source>
        <dbReference type="PROSITE-ProRule" id="PRU00283"/>
    </source>
</evidence>
<dbReference type="Proteomes" id="UP001189122">
    <property type="component" value="Unassembled WGS sequence"/>
</dbReference>
<keyword evidence="5" id="KW-0175">Coiled coil</keyword>
<name>A0A7I8JLQ7_SPIIN</name>
<feature type="binding site" evidence="7">
    <location>
        <begin position="430"/>
        <end position="437"/>
    </location>
    <ligand>
        <name>ATP</name>
        <dbReference type="ChEBI" id="CHEBI:30616"/>
    </ligand>
</feature>
<dbReference type="GO" id="GO:0003777">
    <property type="term" value="F:microtubule motor activity"/>
    <property type="evidence" value="ECO:0007669"/>
    <property type="project" value="InterPro"/>
</dbReference>
<keyword evidence="6 7" id="KW-0505">Motor protein</keyword>
<dbReference type="GO" id="GO:0007018">
    <property type="term" value="P:microtubule-based movement"/>
    <property type="evidence" value="ECO:0007669"/>
    <property type="project" value="InterPro"/>
</dbReference>
<evidence type="ECO:0000313" key="13">
    <source>
        <dbReference type="Proteomes" id="UP001189122"/>
    </source>
</evidence>
<dbReference type="PROSITE" id="PS00411">
    <property type="entry name" value="KINESIN_MOTOR_1"/>
    <property type="match status" value="1"/>
</dbReference>
<dbReference type="InterPro" id="IPR036961">
    <property type="entry name" value="Kinesin_motor_dom_sf"/>
</dbReference>
<dbReference type="SUPFAM" id="SSF47576">
    <property type="entry name" value="Calponin-homology domain, CH-domain"/>
    <property type="match status" value="1"/>
</dbReference>
<keyword evidence="3 7" id="KW-0547">Nucleotide-binding</keyword>
<dbReference type="Pfam" id="PF00225">
    <property type="entry name" value="Kinesin"/>
    <property type="match status" value="1"/>
</dbReference>
<dbReference type="InterPro" id="IPR027640">
    <property type="entry name" value="Kinesin-like_fam"/>
</dbReference>
<gene>
    <name evidence="12" type="ORF">SI7747_14017425</name>
</gene>
<accession>A0A7I8JLQ7</accession>
<evidence type="ECO:0000256" key="2">
    <source>
        <dbReference type="ARBA" id="ARBA00022701"/>
    </source>
</evidence>
<feature type="domain" description="Kinesin motor" evidence="11">
    <location>
        <begin position="349"/>
        <end position="667"/>
    </location>
</feature>
<keyword evidence="2 8" id="KW-0493">Microtubule</keyword>
<feature type="compositionally biased region" description="Basic and acidic residues" evidence="9">
    <location>
        <begin position="694"/>
        <end position="705"/>
    </location>
</feature>
<dbReference type="AlphaFoldDB" id="A0A7I8JLQ7"/>
<dbReference type="EMBL" id="LR743601">
    <property type="protein sequence ID" value="CAA2631777.1"/>
    <property type="molecule type" value="Genomic_DNA"/>
</dbReference>
<dbReference type="GO" id="GO:0005874">
    <property type="term" value="C:microtubule"/>
    <property type="evidence" value="ECO:0007669"/>
    <property type="project" value="UniProtKB-KW"/>
</dbReference>
<evidence type="ECO:0000256" key="8">
    <source>
        <dbReference type="RuleBase" id="RU000394"/>
    </source>
</evidence>
<dbReference type="FunFam" id="1.10.418.10:FF:000073">
    <property type="entry name" value="Kinesin-like protein KIN-14L"/>
    <property type="match status" value="1"/>
</dbReference>